<proteinExistence type="predicted"/>
<sequence>MIEKKRVQFLLAVIIIALLSITAEKCREVVGKEAASKSGDFNILNCLDGGTGTLACVVKEGVKLYFYNIRSAHIEKAKNLAIEKALADAISQAKTITAKQIQLEGAKAAKLAKRQANRIVGPIISSGWDFFEAIYLGGTMTEAVLRSMGTLSGTYYVGFLGEASFGRIGYFVGSELGSWVGGRVGLMLYDLVNGMEYVLEVLHLKEPPPPERLYAADPEEESVASGAASSFEVIKQVYKTAAKILENFNNNETPPTEVASEESTASEEL</sequence>
<dbReference type="PANTHER" id="PTHR35702">
    <property type="entry name" value="EXPRESSED PROTEIN"/>
    <property type="match status" value="1"/>
</dbReference>
<dbReference type="AlphaFoldDB" id="A0A9P0ZME5"/>
<keyword evidence="2" id="KW-0732">Signal</keyword>
<organism evidence="3 4">
    <name type="scientific">Cuscuta europaea</name>
    <name type="common">European dodder</name>
    <dbReference type="NCBI Taxonomy" id="41803"/>
    <lineage>
        <taxon>Eukaryota</taxon>
        <taxon>Viridiplantae</taxon>
        <taxon>Streptophyta</taxon>
        <taxon>Embryophyta</taxon>
        <taxon>Tracheophyta</taxon>
        <taxon>Spermatophyta</taxon>
        <taxon>Magnoliopsida</taxon>
        <taxon>eudicotyledons</taxon>
        <taxon>Gunneridae</taxon>
        <taxon>Pentapetalae</taxon>
        <taxon>asterids</taxon>
        <taxon>lamiids</taxon>
        <taxon>Solanales</taxon>
        <taxon>Convolvulaceae</taxon>
        <taxon>Cuscuteae</taxon>
        <taxon>Cuscuta</taxon>
        <taxon>Cuscuta subgen. Cuscuta</taxon>
    </lineage>
</organism>
<dbReference type="OrthoDB" id="1906723at2759"/>
<feature type="compositionally biased region" description="Low complexity" evidence="1">
    <location>
        <begin position="248"/>
        <end position="263"/>
    </location>
</feature>
<comment type="caution">
    <text evidence="3">The sequence shown here is derived from an EMBL/GenBank/DDBJ whole genome shotgun (WGS) entry which is preliminary data.</text>
</comment>
<dbReference type="EMBL" id="CAMAPE010000050">
    <property type="protein sequence ID" value="CAH9106972.1"/>
    <property type="molecule type" value="Genomic_DNA"/>
</dbReference>
<protein>
    <submittedName>
        <fullName evidence="3">Uncharacterized protein</fullName>
    </submittedName>
</protein>
<keyword evidence="4" id="KW-1185">Reference proteome</keyword>
<gene>
    <name evidence="3" type="ORF">CEURO_LOCUS17566</name>
</gene>
<feature type="chain" id="PRO_5040407967" evidence="2">
    <location>
        <begin position="24"/>
        <end position="269"/>
    </location>
</feature>
<dbReference type="PANTHER" id="PTHR35702:SF1">
    <property type="entry name" value="EXPRESSED PROTEIN"/>
    <property type="match status" value="1"/>
</dbReference>
<dbReference type="Proteomes" id="UP001152484">
    <property type="component" value="Unassembled WGS sequence"/>
</dbReference>
<name>A0A9P0ZME5_CUSEU</name>
<feature type="signal peptide" evidence="2">
    <location>
        <begin position="1"/>
        <end position="23"/>
    </location>
</feature>
<evidence type="ECO:0000256" key="2">
    <source>
        <dbReference type="SAM" id="SignalP"/>
    </source>
</evidence>
<evidence type="ECO:0000313" key="3">
    <source>
        <dbReference type="EMBL" id="CAH9106972.1"/>
    </source>
</evidence>
<evidence type="ECO:0000313" key="4">
    <source>
        <dbReference type="Proteomes" id="UP001152484"/>
    </source>
</evidence>
<accession>A0A9P0ZME5</accession>
<feature type="region of interest" description="Disordered" evidence="1">
    <location>
        <begin position="248"/>
        <end position="269"/>
    </location>
</feature>
<evidence type="ECO:0000256" key="1">
    <source>
        <dbReference type="SAM" id="MobiDB-lite"/>
    </source>
</evidence>
<reference evidence="3" key="1">
    <citation type="submission" date="2022-07" db="EMBL/GenBank/DDBJ databases">
        <authorList>
            <person name="Macas J."/>
            <person name="Novak P."/>
            <person name="Neumann P."/>
        </authorList>
    </citation>
    <scope>NUCLEOTIDE SEQUENCE</scope>
</reference>